<evidence type="ECO:0000313" key="2">
    <source>
        <dbReference type="EMBL" id="QHB51592.1"/>
    </source>
</evidence>
<dbReference type="Proteomes" id="UP000465035">
    <property type="component" value="Chromosome"/>
</dbReference>
<evidence type="ECO:0000256" key="1">
    <source>
        <dbReference type="SAM" id="SignalP"/>
    </source>
</evidence>
<dbReference type="GeneID" id="69057678"/>
<evidence type="ECO:0008006" key="4">
    <source>
        <dbReference type="Google" id="ProtNLM"/>
    </source>
</evidence>
<keyword evidence="1" id="KW-0732">Signal</keyword>
<dbReference type="RefSeq" id="WP_003552863.1">
    <property type="nucleotide sequence ID" value="NZ_CABKOL010000106.1"/>
</dbReference>
<reference evidence="2 3" key="1">
    <citation type="submission" date="2019-12" db="EMBL/GenBank/DDBJ databases">
        <title>Lactobacillus hilgardii FLUB.</title>
        <authorList>
            <person name="Gustaw K."/>
        </authorList>
    </citation>
    <scope>NUCLEOTIDE SEQUENCE [LARGE SCALE GENOMIC DNA]</scope>
    <source>
        <strain evidence="2 3">FLUB</strain>
    </source>
</reference>
<accession>A0A6P1E795</accession>
<protein>
    <recommendedName>
        <fullName evidence="4">Surface layer protein A domain-containing protein</fullName>
    </recommendedName>
</protein>
<dbReference type="AlphaFoldDB" id="A0A6P1E795"/>
<dbReference type="EMBL" id="CP047121">
    <property type="protein sequence ID" value="QHB51592.1"/>
    <property type="molecule type" value="Genomic_DNA"/>
</dbReference>
<feature type="chain" id="PRO_5026748076" description="Surface layer protein A domain-containing protein" evidence="1">
    <location>
        <begin position="28"/>
        <end position="278"/>
    </location>
</feature>
<evidence type="ECO:0000313" key="3">
    <source>
        <dbReference type="Proteomes" id="UP000465035"/>
    </source>
</evidence>
<feature type="signal peptide" evidence="1">
    <location>
        <begin position="1"/>
        <end position="27"/>
    </location>
</feature>
<sequence>MKQTRRLVNMILALIATFALQMTVAQAKTTYLSVSARDYLQTTQKLTVTNSYYKNIKMTLPKGTVVQVASAARSQKTHHPFFTIDMDTMSYRLRKPFYNAKSKPNMTAGIWATTADFKKVDSPQYLRYYQVTSPDTRSAGDYVADGNLWQGDKWPANETTAKASGVKVTVDGYLEAYSKVKVFQAYAPKPVGYAKIQKTVTNGKTTDFYVASKIKGMPLTRVAKSGKDQYRLSITRTGEHGVTMIPEDEHPQYIDSVEVSEKYLIDNQNYYMHTEVLF</sequence>
<organism evidence="2 3">
    <name type="scientific">Lentilactobacillus hilgardii</name>
    <name type="common">Lactobacillus hilgardii</name>
    <dbReference type="NCBI Taxonomy" id="1588"/>
    <lineage>
        <taxon>Bacteria</taxon>
        <taxon>Bacillati</taxon>
        <taxon>Bacillota</taxon>
        <taxon>Bacilli</taxon>
        <taxon>Lactobacillales</taxon>
        <taxon>Lactobacillaceae</taxon>
        <taxon>Lentilactobacillus</taxon>
    </lineage>
</organism>
<gene>
    <name evidence="2" type="ORF">GQR93_04840</name>
</gene>
<name>A0A6P1E795_LENHI</name>
<proteinExistence type="predicted"/>